<protein>
    <submittedName>
        <fullName evidence="3">Protein RCC2 homolog</fullName>
    </submittedName>
</protein>
<keyword evidence="2" id="KW-1185">Reference proteome</keyword>
<dbReference type="Proteomes" id="UP001652740">
    <property type="component" value="Unplaced"/>
</dbReference>
<organism evidence="2 3">
    <name type="scientific">Galleria mellonella</name>
    <name type="common">Greater wax moth</name>
    <dbReference type="NCBI Taxonomy" id="7137"/>
    <lineage>
        <taxon>Eukaryota</taxon>
        <taxon>Metazoa</taxon>
        <taxon>Ecdysozoa</taxon>
        <taxon>Arthropoda</taxon>
        <taxon>Hexapoda</taxon>
        <taxon>Insecta</taxon>
        <taxon>Pterygota</taxon>
        <taxon>Neoptera</taxon>
        <taxon>Endopterygota</taxon>
        <taxon>Lepidoptera</taxon>
        <taxon>Glossata</taxon>
        <taxon>Ditrysia</taxon>
        <taxon>Pyraloidea</taxon>
        <taxon>Pyralidae</taxon>
        <taxon>Galleriinae</taxon>
        <taxon>Galleria</taxon>
    </lineage>
</organism>
<evidence type="ECO:0000256" key="1">
    <source>
        <dbReference type="PROSITE-ProRule" id="PRU00235"/>
    </source>
</evidence>
<dbReference type="Gene3D" id="2.130.10.30">
    <property type="entry name" value="Regulator of chromosome condensation 1/beta-lactamase-inhibitor protein II"/>
    <property type="match status" value="1"/>
</dbReference>
<dbReference type="KEGG" id="gmw:116413287"/>
<gene>
    <name evidence="3" type="primary">LOC116413287</name>
</gene>
<dbReference type="GO" id="GO:0031267">
    <property type="term" value="F:small GTPase binding"/>
    <property type="evidence" value="ECO:0007669"/>
    <property type="project" value="TreeGrafter"/>
</dbReference>
<feature type="repeat" description="RCC1" evidence="1">
    <location>
        <begin position="35"/>
        <end position="88"/>
    </location>
</feature>
<dbReference type="GO" id="GO:0016020">
    <property type="term" value="C:membrane"/>
    <property type="evidence" value="ECO:0007669"/>
    <property type="project" value="TreeGrafter"/>
</dbReference>
<dbReference type="PROSITE" id="PS50012">
    <property type="entry name" value="RCC1_3"/>
    <property type="match status" value="1"/>
</dbReference>
<dbReference type="PANTHER" id="PTHR46207:SF1">
    <property type="entry name" value="PROTEIN RCC2"/>
    <property type="match status" value="1"/>
</dbReference>
<dbReference type="SUPFAM" id="SSF50985">
    <property type="entry name" value="RCC1/BLIP-II"/>
    <property type="match status" value="1"/>
</dbReference>
<sequence>MCPKPEHDLTGCNIRSMGTSTQYCTNTSIVLTADDSVIAWGVSPTYGELDTGEIAKSIVRPKEVTKMEGMNITQVTMGFSHTLLLCDDSTEEVKQKLAAMPAFEP</sequence>
<dbReference type="AlphaFoldDB" id="A0A6J3C4Y4"/>
<accession>A0A6J3C4Y4</accession>
<reference evidence="3" key="1">
    <citation type="submission" date="2025-08" db="UniProtKB">
        <authorList>
            <consortium name="RefSeq"/>
        </authorList>
    </citation>
    <scope>IDENTIFICATION</scope>
    <source>
        <tissue evidence="3">Whole larvae</tissue>
    </source>
</reference>
<proteinExistence type="predicted"/>
<dbReference type="InterPro" id="IPR009091">
    <property type="entry name" value="RCC1/BLIP-II"/>
</dbReference>
<dbReference type="InterPro" id="IPR000408">
    <property type="entry name" value="Reg_chr_condens"/>
</dbReference>
<dbReference type="InterPro" id="IPR028641">
    <property type="entry name" value="RCC2"/>
</dbReference>
<dbReference type="InParanoid" id="A0A6J3C4Y4"/>
<evidence type="ECO:0000313" key="2">
    <source>
        <dbReference type="Proteomes" id="UP001652740"/>
    </source>
</evidence>
<dbReference type="RefSeq" id="XP_031767431.2">
    <property type="nucleotide sequence ID" value="XM_031911571.2"/>
</dbReference>
<name>A0A6J3C4Y4_GALME</name>
<evidence type="ECO:0000313" key="3">
    <source>
        <dbReference type="RefSeq" id="XP_031767431.2"/>
    </source>
</evidence>
<dbReference type="PANTHER" id="PTHR46207">
    <property type="entry name" value="PROTEIN RCC2"/>
    <property type="match status" value="1"/>
</dbReference>
<dbReference type="GeneID" id="116413287"/>